<reference evidence="3" key="1">
    <citation type="journal article" date="2020" name="Mar. Drugs">
        <title>Transcriptomic Analysis of Four Cerianthid (Cnidaria, Ceriantharia) Venoms.</title>
        <authorList>
            <person name="Klompen A.M.L."/>
            <person name="Macrander J."/>
            <person name="Reitzel A.M."/>
            <person name="Stampar S.N."/>
        </authorList>
    </citation>
    <scope>NUCLEOTIDE SEQUENCE</scope>
</reference>
<dbReference type="Pfam" id="PF00059">
    <property type="entry name" value="Lectin_C"/>
    <property type="match status" value="1"/>
</dbReference>
<evidence type="ECO:0000256" key="1">
    <source>
        <dbReference type="SAM" id="SignalP"/>
    </source>
</evidence>
<dbReference type="SMART" id="SM00034">
    <property type="entry name" value="CLECT"/>
    <property type="match status" value="1"/>
</dbReference>
<dbReference type="InterPro" id="IPR001304">
    <property type="entry name" value="C-type_lectin-like"/>
</dbReference>
<sequence>MMKSCYLVLILALTGMFNIQNTVSGDCCCKCPSNSWRIFDKNCYFVSYWTATTWQTAQKLCMNSGADLTSITSPEEQGYIYDWTKKVNLIYGSAAYFIGLHDLITEGSWVWIDGSAYSHSNGYKNWASGRPITGVVNTIDCSNMMSTGKWADIHCNHSRRYICKKKCC</sequence>
<dbReference type="PANTHER" id="PTHR22803">
    <property type="entry name" value="MANNOSE, PHOSPHOLIPASE, LECTIN RECEPTOR RELATED"/>
    <property type="match status" value="1"/>
</dbReference>
<accession>A0A7G7WYV8</accession>
<protein>
    <submittedName>
        <fullName evidence="3">Toxin candidate TRINITY_DN7481_c0_g1_i1.p1</fullName>
    </submittedName>
</protein>
<evidence type="ECO:0000313" key="3">
    <source>
        <dbReference type="EMBL" id="QNH72447.1"/>
    </source>
</evidence>
<name>A0A7G7WYV8_9CNID</name>
<dbReference type="PROSITE" id="PS50041">
    <property type="entry name" value="C_TYPE_LECTIN_2"/>
    <property type="match status" value="1"/>
</dbReference>
<keyword evidence="1" id="KW-0732">Signal</keyword>
<feature type="signal peptide" evidence="1">
    <location>
        <begin position="1"/>
        <end position="25"/>
    </location>
</feature>
<organism evidence="3">
    <name type="scientific">Pachycerianthus borealis</name>
    <dbReference type="NCBI Taxonomy" id="2736680"/>
    <lineage>
        <taxon>Eukaryota</taxon>
        <taxon>Metazoa</taxon>
        <taxon>Cnidaria</taxon>
        <taxon>Anthozoa</taxon>
        <taxon>Ceriantharia</taxon>
        <taxon>Spirularia</taxon>
        <taxon>Cerianthidae</taxon>
        <taxon>Pachycerianthus</taxon>
    </lineage>
</organism>
<dbReference type="InterPro" id="IPR016187">
    <property type="entry name" value="CTDL_fold"/>
</dbReference>
<evidence type="ECO:0000259" key="2">
    <source>
        <dbReference type="PROSITE" id="PS50041"/>
    </source>
</evidence>
<dbReference type="InterPro" id="IPR050111">
    <property type="entry name" value="C-type_lectin/snaclec_domain"/>
</dbReference>
<proteinExistence type="evidence at transcript level"/>
<feature type="domain" description="C-type lectin" evidence="2">
    <location>
        <begin position="39"/>
        <end position="164"/>
    </location>
</feature>
<dbReference type="Gene3D" id="3.10.100.10">
    <property type="entry name" value="Mannose-Binding Protein A, subunit A"/>
    <property type="match status" value="1"/>
</dbReference>
<dbReference type="AlphaFoldDB" id="A0A7G7WYV8"/>
<dbReference type="EMBL" id="MT747513">
    <property type="protein sequence ID" value="QNH72447.1"/>
    <property type="molecule type" value="mRNA"/>
</dbReference>
<dbReference type="SUPFAM" id="SSF56436">
    <property type="entry name" value="C-type lectin-like"/>
    <property type="match status" value="1"/>
</dbReference>
<feature type="chain" id="PRO_5028890814" evidence="1">
    <location>
        <begin position="26"/>
        <end position="168"/>
    </location>
</feature>
<dbReference type="InterPro" id="IPR016186">
    <property type="entry name" value="C-type_lectin-like/link_sf"/>
</dbReference>
<reference evidence="3" key="2">
    <citation type="submission" date="2020-07" db="EMBL/GenBank/DDBJ databases">
        <authorList>
            <person name="Klompen A.L."/>
            <person name="Macrander J."/>
            <person name="Reitzel A.M."/>
            <person name="Stampar S.N."/>
        </authorList>
    </citation>
    <scope>NUCLEOTIDE SEQUENCE</scope>
</reference>